<accession>X1ESA7</accession>
<dbReference type="Gene3D" id="3.10.105.10">
    <property type="entry name" value="Dipeptide-binding Protein, Domain 3"/>
    <property type="match status" value="1"/>
</dbReference>
<evidence type="ECO:0000313" key="2">
    <source>
        <dbReference type="EMBL" id="GAH11498.1"/>
    </source>
</evidence>
<feature type="domain" description="Solute-binding protein family 5" evidence="1">
    <location>
        <begin position="7"/>
        <end position="80"/>
    </location>
</feature>
<dbReference type="InterPro" id="IPR000914">
    <property type="entry name" value="SBP_5_dom"/>
</dbReference>
<protein>
    <recommendedName>
        <fullName evidence="1">Solute-binding protein family 5 domain-containing protein</fullName>
    </recommendedName>
</protein>
<organism evidence="2">
    <name type="scientific">marine sediment metagenome</name>
    <dbReference type="NCBI Taxonomy" id="412755"/>
    <lineage>
        <taxon>unclassified sequences</taxon>
        <taxon>metagenomes</taxon>
        <taxon>ecological metagenomes</taxon>
    </lineage>
</organism>
<evidence type="ECO:0000259" key="1">
    <source>
        <dbReference type="Pfam" id="PF00496"/>
    </source>
</evidence>
<name>X1ESA7_9ZZZZ</name>
<feature type="non-terminal residue" evidence="2">
    <location>
        <position position="81"/>
    </location>
</feature>
<dbReference type="EMBL" id="BART01037836">
    <property type="protein sequence ID" value="GAH11498.1"/>
    <property type="molecule type" value="Genomic_DNA"/>
</dbReference>
<sequence>MLQEEENREQDLTVIEGPGAYIRYICFNVTTDPYTDVRVREAVAAAIDRSKICDVVFMGTHGPLYSMVPMGMWSHIDAFKD</sequence>
<dbReference type="Gene3D" id="3.40.190.10">
    <property type="entry name" value="Periplasmic binding protein-like II"/>
    <property type="match status" value="1"/>
</dbReference>
<dbReference type="Pfam" id="PF00496">
    <property type="entry name" value="SBP_bac_5"/>
    <property type="match status" value="1"/>
</dbReference>
<gene>
    <name evidence="2" type="ORF">S01H4_63089</name>
</gene>
<proteinExistence type="predicted"/>
<dbReference type="AlphaFoldDB" id="X1ESA7"/>
<comment type="caution">
    <text evidence="2">The sequence shown here is derived from an EMBL/GenBank/DDBJ whole genome shotgun (WGS) entry which is preliminary data.</text>
</comment>
<reference evidence="2" key="1">
    <citation type="journal article" date="2014" name="Front. Microbiol.">
        <title>High frequency of phylogenetically diverse reductive dehalogenase-homologous genes in deep subseafloor sedimentary metagenomes.</title>
        <authorList>
            <person name="Kawai M."/>
            <person name="Futagami T."/>
            <person name="Toyoda A."/>
            <person name="Takaki Y."/>
            <person name="Nishi S."/>
            <person name="Hori S."/>
            <person name="Arai W."/>
            <person name="Tsubouchi T."/>
            <person name="Morono Y."/>
            <person name="Uchiyama I."/>
            <person name="Ito T."/>
            <person name="Fujiyama A."/>
            <person name="Inagaki F."/>
            <person name="Takami H."/>
        </authorList>
    </citation>
    <scope>NUCLEOTIDE SEQUENCE</scope>
    <source>
        <strain evidence="2">Expedition CK06-06</strain>
    </source>
</reference>
<dbReference type="SUPFAM" id="SSF53850">
    <property type="entry name" value="Periplasmic binding protein-like II"/>
    <property type="match status" value="1"/>
</dbReference>